<dbReference type="Gene3D" id="3.90.550.10">
    <property type="entry name" value="Spore Coat Polysaccharide Biosynthesis Protein SpsA, Chain A"/>
    <property type="match status" value="1"/>
</dbReference>
<dbReference type="RefSeq" id="WP_202101615.1">
    <property type="nucleotide sequence ID" value="NZ_JAERTY010000002.1"/>
</dbReference>
<evidence type="ECO:0000259" key="1">
    <source>
        <dbReference type="Pfam" id="PF00535"/>
    </source>
</evidence>
<dbReference type="Pfam" id="PF00535">
    <property type="entry name" value="Glycos_transf_2"/>
    <property type="match status" value="1"/>
</dbReference>
<sequence length="271" mass="32062">MLRQKLVSVIIPAYNAQNTIIDCLQSVENQLYKNIEVILIDDGSIDKTFETALAFKSLNPNMTIELFSQSNRGPSAARNEGLRCANGEFVVFLDSDDKLDSSFIEKCLINFENNPTLNLVYSGVRQFGRESKDSYFGDFSLNRFLRTNVIPVFAMVRRSHLLAVGGFDENLRNHEDWELWIRIISQYGPFVCQIKEPLYHYRKRIERDSITDKTEEGNNIEMSYCYIYKKHYEFYFKNGFGIYDLLVKSKYEEKYYNTWYRKLFYRLKRKN</sequence>
<dbReference type="InterPro" id="IPR001173">
    <property type="entry name" value="Glyco_trans_2-like"/>
</dbReference>
<evidence type="ECO:0000313" key="3">
    <source>
        <dbReference type="Proteomes" id="UP000625283"/>
    </source>
</evidence>
<protein>
    <submittedName>
        <fullName evidence="2">Glycosyltransferase family 2 protein</fullName>
    </submittedName>
</protein>
<dbReference type="InterPro" id="IPR050834">
    <property type="entry name" value="Glycosyltransf_2"/>
</dbReference>
<dbReference type="PANTHER" id="PTHR43685">
    <property type="entry name" value="GLYCOSYLTRANSFERASE"/>
    <property type="match status" value="1"/>
</dbReference>
<dbReference type="InterPro" id="IPR029044">
    <property type="entry name" value="Nucleotide-diphossugar_trans"/>
</dbReference>
<gene>
    <name evidence="2" type="ORF">JKG61_03495</name>
</gene>
<accession>A0ABS1QZE3</accession>
<dbReference type="Proteomes" id="UP000625283">
    <property type="component" value="Unassembled WGS sequence"/>
</dbReference>
<reference evidence="2 3" key="1">
    <citation type="submission" date="2021-01" db="EMBL/GenBank/DDBJ databases">
        <title>C459-1 draft genome sequence.</title>
        <authorList>
            <person name="Zhang X.-F."/>
        </authorList>
    </citation>
    <scope>NUCLEOTIDE SEQUENCE [LARGE SCALE GENOMIC DNA]</scope>
    <source>
        <strain evidence="3">C459-1</strain>
    </source>
</reference>
<dbReference type="CDD" id="cd00761">
    <property type="entry name" value="Glyco_tranf_GTA_type"/>
    <property type="match status" value="1"/>
</dbReference>
<dbReference type="EMBL" id="JAERTY010000002">
    <property type="protein sequence ID" value="MBL1407806.1"/>
    <property type="molecule type" value="Genomic_DNA"/>
</dbReference>
<feature type="domain" description="Glycosyltransferase 2-like" evidence="1">
    <location>
        <begin position="8"/>
        <end position="134"/>
    </location>
</feature>
<name>A0ABS1QZE3_9SPHI</name>
<proteinExistence type="predicted"/>
<dbReference type="SUPFAM" id="SSF53448">
    <property type="entry name" value="Nucleotide-diphospho-sugar transferases"/>
    <property type="match status" value="1"/>
</dbReference>
<keyword evidence="3" id="KW-1185">Reference proteome</keyword>
<organism evidence="2 3">
    <name type="scientific">Sphingobacterium faecale</name>
    <dbReference type="NCBI Taxonomy" id="2803775"/>
    <lineage>
        <taxon>Bacteria</taxon>
        <taxon>Pseudomonadati</taxon>
        <taxon>Bacteroidota</taxon>
        <taxon>Sphingobacteriia</taxon>
        <taxon>Sphingobacteriales</taxon>
        <taxon>Sphingobacteriaceae</taxon>
        <taxon>Sphingobacterium</taxon>
    </lineage>
</organism>
<evidence type="ECO:0000313" key="2">
    <source>
        <dbReference type="EMBL" id="MBL1407806.1"/>
    </source>
</evidence>
<comment type="caution">
    <text evidence="2">The sequence shown here is derived from an EMBL/GenBank/DDBJ whole genome shotgun (WGS) entry which is preliminary data.</text>
</comment>
<dbReference type="PANTHER" id="PTHR43685:SF2">
    <property type="entry name" value="GLYCOSYLTRANSFERASE 2-LIKE DOMAIN-CONTAINING PROTEIN"/>
    <property type="match status" value="1"/>
</dbReference>